<accession>A0ABD3PPY0</accession>
<dbReference type="Proteomes" id="UP001530315">
    <property type="component" value="Unassembled WGS sequence"/>
</dbReference>
<evidence type="ECO:0000256" key="1">
    <source>
        <dbReference type="SAM" id="MobiDB-lite"/>
    </source>
</evidence>
<proteinExistence type="predicted"/>
<organism evidence="2 3">
    <name type="scientific">Stephanodiscus triporus</name>
    <dbReference type="NCBI Taxonomy" id="2934178"/>
    <lineage>
        <taxon>Eukaryota</taxon>
        <taxon>Sar</taxon>
        <taxon>Stramenopiles</taxon>
        <taxon>Ochrophyta</taxon>
        <taxon>Bacillariophyta</taxon>
        <taxon>Coscinodiscophyceae</taxon>
        <taxon>Thalassiosirophycidae</taxon>
        <taxon>Stephanodiscales</taxon>
        <taxon>Stephanodiscaceae</taxon>
        <taxon>Stephanodiscus</taxon>
    </lineage>
</organism>
<feature type="region of interest" description="Disordered" evidence="1">
    <location>
        <begin position="102"/>
        <end position="140"/>
    </location>
</feature>
<sequence length="283" mass="31741">MAPLTTTRTLVELRVGSTHTIEVLLQIRLVDINWWNSDLLNHERQLYKLIGRRVLPDECREEIEADRARAREAADNAKMKKVARGSASGVIGEANLMKRAAEKQKIAAGGRKRGGTTKETKPSKKKKGTDEKKSKDCYGKNAADPEFKEKKLKLLRENGTWIMGKSIQICKYHPSDDCYMMEEIDSSSVATLIFRPQANYDTHSEELDGTATGNQSQSCTDSEKMVPLATFRTWKKIPKRLNLWVFKLDPKDPTDLSSSEGGGFPRPELLPVADIFRSVGGDD</sequence>
<keyword evidence="3" id="KW-1185">Reference proteome</keyword>
<evidence type="ECO:0000313" key="3">
    <source>
        <dbReference type="Proteomes" id="UP001530315"/>
    </source>
</evidence>
<reference evidence="2 3" key="1">
    <citation type="submission" date="2024-10" db="EMBL/GenBank/DDBJ databases">
        <title>Updated reference genomes for cyclostephanoid diatoms.</title>
        <authorList>
            <person name="Roberts W.R."/>
            <person name="Alverson A.J."/>
        </authorList>
    </citation>
    <scope>NUCLEOTIDE SEQUENCE [LARGE SCALE GENOMIC DNA]</scope>
    <source>
        <strain evidence="2 3">AJA276-08</strain>
    </source>
</reference>
<comment type="caution">
    <text evidence="2">The sequence shown here is derived from an EMBL/GenBank/DDBJ whole genome shotgun (WGS) entry which is preliminary data.</text>
</comment>
<protein>
    <submittedName>
        <fullName evidence="2">Uncharacterized protein</fullName>
    </submittedName>
</protein>
<dbReference type="EMBL" id="JALLAZ020000731">
    <property type="protein sequence ID" value="KAL3788310.1"/>
    <property type="molecule type" value="Genomic_DNA"/>
</dbReference>
<dbReference type="AlphaFoldDB" id="A0ABD3PPY0"/>
<gene>
    <name evidence="2" type="ORF">ACHAW5_003663</name>
</gene>
<name>A0ABD3PPY0_9STRA</name>
<feature type="compositionally biased region" description="Basic and acidic residues" evidence="1">
    <location>
        <begin position="116"/>
        <end position="140"/>
    </location>
</feature>
<evidence type="ECO:0000313" key="2">
    <source>
        <dbReference type="EMBL" id="KAL3788310.1"/>
    </source>
</evidence>